<dbReference type="GO" id="GO:0005576">
    <property type="term" value="C:extracellular region"/>
    <property type="evidence" value="ECO:0007669"/>
    <property type="project" value="InterPro"/>
</dbReference>
<keyword evidence="5" id="KW-1185">Reference proteome</keyword>
<dbReference type="OrthoDB" id="6190481at2"/>
<dbReference type="HOGENOM" id="CLU_911982_0_0_6"/>
<feature type="domain" description="Leukocidin/Hemolysin toxin" evidence="3">
    <location>
        <begin position="99"/>
        <end position="291"/>
    </location>
</feature>
<keyword evidence="1 2" id="KW-0732">Signal</keyword>
<sequence length="307" mass="35072">MRTAKLYAQVLTGLCLTAGLAHAGDTIKSYTSTLYQLDDSDARNKRIRLVYTVQNAWNQSHYPEGIKEVKLVLNGGSGFDMTNAPSRQTLYESGTSADYRYTVPTAFQLKVGYQDGSRLRHLSHAPSNTISSAQVSESTDFNLGFTLNEESPSINGGVSWSTRITYNQDEFKTVTDFDQGNEGVTWNIVNQTIKHRTPPKDNLLYAWTYLFWGCGINNLIPTSELPTVMTSDFKPEAVVLYRKYDLNDGVDYTRLKLEANWQKTHYHFARDWCSFHSNFSWKGYHDYSEWTKANRVVSISWKDSLYH</sequence>
<evidence type="ECO:0000259" key="3">
    <source>
        <dbReference type="Pfam" id="PF07968"/>
    </source>
</evidence>
<accession>Q2SBY7</accession>
<dbReference type="RefSeq" id="WP_011398902.1">
    <property type="nucleotide sequence ID" value="NC_007645.1"/>
</dbReference>
<evidence type="ECO:0000256" key="2">
    <source>
        <dbReference type="SAM" id="SignalP"/>
    </source>
</evidence>
<gene>
    <name evidence="4" type="ordered locus">HCH_05158</name>
</gene>
<dbReference type="InterPro" id="IPR036435">
    <property type="entry name" value="Leukocidin/porin_MspA_sf"/>
</dbReference>
<feature type="signal peptide" evidence="2">
    <location>
        <begin position="1"/>
        <end position="23"/>
    </location>
</feature>
<name>Q2SBY7_HAHCH</name>
<dbReference type="Gene3D" id="2.70.240.10">
    <property type="entry name" value="Leukocidin/porin MspA"/>
    <property type="match status" value="1"/>
</dbReference>
<feature type="chain" id="PRO_5004215566" description="Leukocidin/Hemolysin toxin domain-containing protein" evidence="2">
    <location>
        <begin position="24"/>
        <end position="307"/>
    </location>
</feature>
<protein>
    <recommendedName>
        <fullName evidence="3">Leukocidin/Hemolysin toxin domain-containing protein</fullName>
    </recommendedName>
</protein>
<dbReference type="AlphaFoldDB" id="Q2SBY7"/>
<dbReference type="eggNOG" id="ENOG5033SII">
    <property type="taxonomic scope" value="Bacteria"/>
</dbReference>
<proteinExistence type="predicted"/>
<dbReference type="GO" id="GO:0051715">
    <property type="term" value="P:cytolysis in another organism"/>
    <property type="evidence" value="ECO:0007669"/>
    <property type="project" value="InterPro"/>
</dbReference>
<reference evidence="4 5" key="1">
    <citation type="journal article" date="2005" name="Nucleic Acids Res.">
        <title>Genomic blueprint of Hahella chejuensis, a marine microbe producing an algicidal agent.</title>
        <authorList>
            <person name="Jeong H."/>
            <person name="Yim J.H."/>
            <person name="Lee C."/>
            <person name="Choi S.-H."/>
            <person name="Park Y.K."/>
            <person name="Yoon S.H."/>
            <person name="Hur C.-G."/>
            <person name="Kang H.-Y."/>
            <person name="Kim D."/>
            <person name="Lee H.H."/>
            <person name="Park K.H."/>
            <person name="Park S.-H."/>
            <person name="Park H.-S."/>
            <person name="Lee H.K."/>
            <person name="Oh T.K."/>
            <person name="Kim J.F."/>
        </authorList>
    </citation>
    <scope>NUCLEOTIDE SEQUENCE [LARGE SCALE GENOMIC DNA]</scope>
    <source>
        <strain evidence="4 5">KCTC 2396</strain>
    </source>
</reference>
<dbReference type="KEGG" id="hch:HCH_05158"/>
<evidence type="ECO:0000313" key="4">
    <source>
        <dbReference type="EMBL" id="ABC31837.1"/>
    </source>
</evidence>
<dbReference type="Proteomes" id="UP000000238">
    <property type="component" value="Chromosome"/>
</dbReference>
<evidence type="ECO:0000313" key="5">
    <source>
        <dbReference type="Proteomes" id="UP000000238"/>
    </source>
</evidence>
<dbReference type="InterPro" id="IPR016183">
    <property type="entry name" value="Leukocidin/Hemolysin_toxin"/>
</dbReference>
<dbReference type="SUPFAM" id="SSF56959">
    <property type="entry name" value="Leukocidin-like"/>
    <property type="match status" value="1"/>
</dbReference>
<organism evidence="4 5">
    <name type="scientific">Hahella chejuensis (strain KCTC 2396)</name>
    <dbReference type="NCBI Taxonomy" id="349521"/>
    <lineage>
        <taxon>Bacteria</taxon>
        <taxon>Pseudomonadati</taxon>
        <taxon>Pseudomonadota</taxon>
        <taxon>Gammaproteobacteria</taxon>
        <taxon>Oceanospirillales</taxon>
        <taxon>Hahellaceae</taxon>
        <taxon>Hahella</taxon>
    </lineage>
</organism>
<evidence type="ECO:0000256" key="1">
    <source>
        <dbReference type="ARBA" id="ARBA00022729"/>
    </source>
</evidence>
<dbReference type="EMBL" id="CP000155">
    <property type="protein sequence ID" value="ABC31837.1"/>
    <property type="molecule type" value="Genomic_DNA"/>
</dbReference>
<dbReference type="Pfam" id="PF07968">
    <property type="entry name" value="Leukocidin"/>
    <property type="match status" value="1"/>
</dbReference>